<gene>
    <name evidence="1" type="ORF">GMA92_07485</name>
</gene>
<evidence type="ECO:0000313" key="1">
    <source>
        <dbReference type="EMBL" id="MTK21259.1"/>
    </source>
</evidence>
<protein>
    <submittedName>
        <fullName evidence="1">Uncharacterized protein</fullName>
    </submittedName>
</protein>
<evidence type="ECO:0000313" key="2">
    <source>
        <dbReference type="Proteomes" id="UP000487649"/>
    </source>
</evidence>
<dbReference type="Proteomes" id="UP000487649">
    <property type="component" value="Unassembled WGS sequence"/>
</dbReference>
<accession>A0A173QUA3</accession>
<dbReference type="GeneID" id="60057315"/>
<sequence length="119" mass="13843">MNDVLLITNDNRVYLKNNETEKLDFYHQGYLTDDEILGICSKFIESKRDLALENKLVVTITSSDEGYEVGFAPLTLNLPEVKKVQGELPVELFIRYGRHLVFNDFNALLQRLNEYKKEN</sequence>
<dbReference type="AlphaFoldDB" id="A0A173QUA3"/>
<dbReference type="RefSeq" id="WP_006784275.1">
    <property type="nucleotide sequence ID" value="NZ_CABJBH010000005.1"/>
</dbReference>
<comment type="caution">
    <text evidence="1">The sequence shown here is derived from an EMBL/GenBank/DDBJ whole genome shotgun (WGS) entry which is preliminary data.</text>
</comment>
<organism evidence="1 2">
    <name type="scientific">Turicibacter sanguinis</name>
    <dbReference type="NCBI Taxonomy" id="154288"/>
    <lineage>
        <taxon>Bacteria</taxon>
        <taxon>Bacillati</taxon>
        <taxon>Bacillota</taxon>
        <taxon>Erysipelotrichia</taxon>
        <taxon>Erysipelotrichales</taxon>
        <taxon>Turicibacteraceae</taxon>
        <taxon>Turicibacter</taxon>
    </lineage>
</organism>
<name>A0A173QUA3_9FIRM</name>
<proteinExistence type="predicted"/>
<dbReference type="EMBL" id="WMQE01000014">
    <property type="protein sequence ID" value="MTK21259.1"/>
    <property type="molecule type" value="Genomic_DNA"/>
</dbReference>
<reference evidence="1 2" key="1">
    <citation type="journal article" date="2019" name="Nat. Med.">
        <title>A library of human gut bacterial isolates paired with longitudinal multiomics data enables mechanistic microbiome research.</title>
        <authorList>
            <person name="Poyet M."/>
            <person name="Groussin M."/>
            <person name="Gibbons S.M."/>
            <person name="Avila-Pacheco J."/>
            <person name="Jiang X."/>
            <person name="Kearney S.M."/>
            <person name="Perrotta A.R."/>
            <person name="Berdy B."/>
            <person name="Zhao S."/>
            <person name="Lieberman T.D."/>
            <person name="Swanson P.K."/>
            <person name="Smith M."/>
            <person name="Roesemann S."/>
            <person name="Alexander J.E."/>
            <person name="Rich S.A."/>
            <person name="Livny J."/>
            <person name="Vlamakis H."/>
            <person name="Clish C."/>
            <person name="Bullock K."/>
            <person name="Deik A."/>
            <person name="Scott J."/>
            <person name="Pierce K.A."/>
            <person name="Xavier R.J."/>
            <person name="Alm E.J."/>
        </authorList>
    </citation>
    <scope>NUCLEOTIDE SEQUENCE [LARGE SCALE GENOMIC DNA]</scope>
    <source>
        <strain evidence="1 2">BIOML-A198</strain>
    </source>
</reference>